<proteinExistence type="predicted"/>
<reference evidence="3" key="1">
    <citation type="submission" date="2018-07" db="EMBL/GenBank/DDBJ databases">
        <title>Comparative genomics of catfishes provides insights into carnivory and benthic adaptation.</title>
        <authorList>
            <person name="Zhang Y."/>
            <person name="Wang D."/>
            <person name="Peng Z."/>
            <person name="Zheng S."/>
            <person name="Shao F."/>
            <person name="Tao W."/>
        </authorList>
    </citation>
    <scope>NUCLEOTIDE SEQUENCE</scope>
    <source>
        <strain evidence="3">Chongqing</strain>
    </source>
</reference>
<organism evidence="3 4">
    <name type="scientific">Silurus asotus</name>
    <name type="common">Amur catfish</name>
    <name type="synonym">Parasilurus asotus</name>
    <dbReference type="NCBI Taxonomy" id="30991"/>
    <lineage>
        <taxon>Eukaryota</taxon>
        <taxon>Metazoa</taxon>
        <taxon>Chordata</taxon>
        <taxon>Craniata</taxon>
        <taxon>Vertebrata</taxon>
        <taxon>Euteleostomi</taxon>
        <taxon>Actinopterygii</taxon>
        <taxon>Neopterygii</taxon>
        <taxon>Teleostei</taxon>
        <taxon>Ostariophysi</taxon>
        <taxon>Siluriformes</taxon>
        <taxon>Siluridae</taxon>
        <taxon>Silurus</taxon>
    </lineage>
</organism>
<dbReference type="InterPro" id="IPR001304">
    <property type="entry name" value="C-type_lectin-like"/>
</dbReference>
<feature type="signal peptide" evidence="1">
    <location>
        <begin position="1"/>
        <end position="18"/>
    </location>
</feature>
<evidence type="ECO:0000256" key="1">
    <source>
        <dbReference type="SAM" id="SignalP"/>
    </source>
</evidence>
<dbReference type="InterPro" id="IPR016187">
    <property type="entry name" value="CTDL_fold"/>
</dbReference>
<evidence type="ECO:0000313" key="4">
    <source>
        <dbReference type="Proteomes" id="UP001205998"/>
    </source>
</evidence>
<dbReference type="PROSITE" id="PS50041">
    <property type="entry name" value="C_TYPE_LECTIN_2"/>
    <property type="match status" value="2"/>
</dbReference>
<dbReference type="AlphaFoldDB" id="A0AAD5ANV2"/>
<dbReference type="PANTHER" id="PTHR45784">
    <property type="entry name" value="C-TYPE LECTIN DOMAIN FAMILY 20 MEMBER A-RELATED"/>
    <property type="match status" value="1"/>
</dbReference>
<protein>
    <recommendedName>
        <fullName evidence="2">C-type lectin domain-containing protein</fullName>
    </recommendedName>
</protein>
<dbReference type="InterPro" id="IPR016186">
    <property type="entry name" value="C-type_lectin-like/link_sf"/>
</dbReference>
<keyword evidence="1" id="KW-0732">Signal</keyword>
<dbReference type="Gene3D" id="3.10.100.10">
    <property type="entry name" value="Mannose-Binding Protein A, subunit A"/>
    <property type="match status" value="2"/>
</dbReference>
<feature type="domain" description="C-type lectin" evidence="2">
    <location>
        <begin position="24"/>
        <end position="131"/>
    </location>
</feature>
<comment type="caution">
    <text evidence="3">The sequence shown here is derived from an EMBL/GenBank/DDBJ whole genome shotgun (WGS) entry which is preliminary data.</text>
</comment>
<dbReference type="EMBL" id="MU551650">
    <property type="protein sequence ID" value="KAI5620153.1"/>
    <property type="molecule type" value="Genomic_DNA"/>
</dbReference>
<dbReference type="Proteomes" id="UP001205998">
    <property type="component" value="Unassembled WGS sequence"/>
</dbReference>
<dbReference type="SUPFAM" id="SSF56436">
    <property type="entry name" value="C-type lectin-like"/>
    <property type="match status" value="2"/>
</dbReference>
<evidence type="ECO:0000259" key="2">
    <source>
        <dbReference type="PROSITE" id="PS50041"/>
    </source>
</evidence>
<dbReference type="SMART" id="SM00034">
    <property type="entry name" value="CLECT"/>
    <property type="match status" value="2"/>
</dbReference>
<keyword evidence="4" id="KW-1185">Reference proteome</keyword>
<feature type="domain" description="C-type lectin" evidence="2">
    <location>
        <begin position="126"/>
        <end position="240"/>
    </location>
</feature>
<evidence type="ECO:0000313" key="3">
    <source>
        <dbReference type="EMBL" id="KAI5620153.1"/>
    </source>
</evidence>
<name>A0AAD5ANV2_SILAS</name>
<accession>A0AAD5ANV2</accession>
<dbReference type="PANTHER" id="PTHR45784:SF8">
    <property type="entry name" value="C-TYPE MANNOSE RECEPTOR 2-RELATED"/>
    <property type="match status" value="1"/>
</dbReference>
<feature type="chain" id="PRO_5042130959" description="C-type lectin domain-containing protein" evidence="1">
    <location>
        <begin position="19"/>
        <end position="242"/>
    </location>
</feature>
<sequence>MSPFGSLFLLLVLSEVTAGLLRQYIYNSQYMNWSDAQKYCRRTYKDLASITSEHEFQRAVQSGPSWIGLKRNESNPETWQWSGGEPANFFKWEQARYKRDDLYQASSDCVKMDTYGWTSDDCSDLSPSVCYRIVIFININLTWEDAHNYCRMHYTDLFHPFSVTNPSAIESEGAKSSTDSVWTGLRFLNRKWFFLNVEELEPPKSLSSCPTQNYYCGARNIKTHVWENRRCNDKLSFICYWW</sequence>
<gene>
    <name evidence="3" type="ORF">C0J50_20288</name>
</gene>
<dbReference type="Pfam" id="PF00059">
    <property type="entry name" value="Lectin_C"/>
    <property type="match status" value="2"/>
</dbReference>